<dbReference type="EMBL" id="BDIP01005741">
    <property type="protein sequence ID" value="GIQ90082.1"/>
    <property type="molecule type" value="Genomic_DNA"/>
</dbReference>
<dbReference type="AlphaFoldDB" id="A0A9K3D8B3"/>
<proteinExistence type="predicted"/>
<reference evidence="3 4" key="1">
    <citation type="journal article" date="2018" name="PLoS ONE">
        <title>The draft genome of Kipferlia bialata reveals reductive genome evolution in fornicate parasites.</title>
        <authorList>
            <person name="Tanifuji G."/>
            <person name="Takabayashi S."/>
            <person name="Kume K."/>
            <person name="Takagi M."/>
            <person name="Nakayama T."/>
            <person name="Kamikawa R."/>
            <person name="Inagaki Y."/>
            <person name="Hashimoto T."/>
        </authorList>
    </citation>
    <scope>NUCLEOTIDE SEQUENCE [LARGE SCALE GENOMIC DNA]</scope>
    <source>
        <strain evidence="3">NY0173</strain>
    </source>
</reference>
<feature type="transmembrane region" description="Helical" evidence="2">
    <location>
        <begin position="88"/>
        <end position="110"/>
    </location>
</feature>
<keyword evidence="2" id="KW-0472">Membrane</keyword>
<keyword evidence="4" id="KW-1185">Reference proteome</keyword>
<keyword evidence="2" id="KW-1133">Transmembrane helix</keyword>
<evidence type="ECO:0000256" key="1">
    <source>
        <dbReference type="SAM" id="MobiDB-lite"/>
    </source>
</evidence>
<organism evidence="3 4">
    <name type="scientific">Kipferlia bialata</name>
    <dbReference type="NCBI Taxonomy" id="797122"/>
    <lineage>
        <taxon>Eukaryota</taxon>
        <taxon>Metamonada</taxon>
        <taxon>Carpediemonas-like organisms</taxon>
        <taxon>Kipferlia</taxon>
    </lineage>
</organism>
<gene>
    <name evidence="3" type="ORF">KIPB_012735</name>
</gene>
<sequence length="122" mass="13344">MTIVTATLALGGRTQRTTCMEDPSPDAPISPPVGGTQAAPTEVGTADVPFGYTWIVIILLELLLIRLIPSLSDIYWDIYWLFSDAGLFWMSPIFNGLLIVGGVFLFRYLVGLHISLSLSLSR</sequence>
<feature type="region of interest" description="Disordered" evidence="1">
    <location>
        <begin position="19"/>
        <end position="40"/>
    </location>
</feature>
<comment type="caution">
    <text evidence="3">The sequence shown here is derived from an EMBL/GenBank/DDBJ whole genome shotgun (WGS) entry which is preliminary data.</text>
</comment>
<feature type="transmembrane region" description="Helical" evidence="2">
    <location>
        <begin position="50"/>
        <end position="68"/>
    </location>
</feature>
<evidence type="ECO:0008006" key="5">
    <source>
        <dbReference type="Google" id="ProtNLM"/>
    </source>
</evidence>
<dbReference type="Proteomes" id="UP000265618">
    <property type="component" value="Unassembled WGS sequence"/>
</dbReference>
<protein>
    <recommendedName>
        <fullName evidence="5">Transmembrane protein</fullName>
    </recommendedName>
</protein>
<keyword evidence="2" id="KW-0812">Transmembrane</keyword>
<evidence type="ECO:0000313" key="3">
    <source>
        <dbReference type="EMBL" id="GIQ90082.1"/>
    </source>
</evidence>
<evidence type="ECO:0000313" key="4">
    <source>
        <dbReference type="Proteomes" id="UP000265618"/>
    </source>
</evidence>
<name>A0A9K3D8B3_9EUKA</name>
<accession>A0A9K3D8B3</accession>
<evidence type="ECO:0000256" key="2">
    <source>
        <dbReference type="SAM" id="Phobius"/>
    </source>
</evidence>